<feature type="signal peptide" evidence="1">
    <location>
        <begin position="1"/>
        <end position="19"/>
    </location>
</feature>
<feature type="chain" id="PRO_5021275839" evidence="1">
    <location>
        <begin position="20"/>
        <end position="431"/>
    </location>
</feature>
<dbReference type="GeneID" id="302994942"/>
<comment type="caution">
    <text evidence="2">The sequence shown here is derived from an EMBL/GenBank/DDBJ whole genome shotgun (WGS) entry which is preliminary data.</text>
</comment>
<name>A0A4Y8VPZ6_9BACT</name>
<gene>
    <name evidence="2" type="ORF">EXN75_06495</name>
</gene>
<sequence length="431" mass="48109">MKNKSILVSLLSMAMMFFAACGDSSNDPSNPDNPGGGNAGGGTETIVTAAQAKQSLNNTSQELLSKISANEFEEYKQMLDVDVSDKAGVIQDWFEACVEACEIKANPDNHLWNAANFVGEFELQQGTWVQTKKGGDHLSFIYHDAQQKKCVITLKASAEATEIHHSVFDDEDWEWTGSQEIVTRYENRFMLPKQIDITATREGKNMGTVSVTSQVKTGKEVDLSKDEVDVTSVVTIGAFKAEVKKAVYKAGKTAEAKVVFSKNGEELITLEGNGNGNITPSGEKSEFGQINITMNILGKAKIVCKILDGTLFYNNLDKADSNYNNESTFKLFIENANKQMDAKLYLDGASSPAAKIYLAPYLDEEYGTYKYWDYEYWLEFTDGSKYSYEDYFDEQNFKTVSDKIQSLIDDFKNLFDFDEVDDEVHPVIPKK</sequence>
<evidence type="ECO:0000256" key="1">
    <source>
        <dbReference type="SAM" id="SignalP"/>
    </source>
</evidence>
<keyword evidence="3" id="KW-1185">Reference proteome</keyword>
<dbReference type="Proteomes" id="UP000297872">
    <property type="component" value="Unassembled WGS sequence"/>
</dbReference>
<reference evidence="2 3" key="1">
    <citation type="submission" date="2019-02" db="EMBL/GenBank/DDBJ databases">
        <title>Draft Genome Sequence of the Prevotella sp. BCRC 81118, Isolated from Human Feces.</title>
        <authorList>
            <person name="Huang C.-H."/>
        </authorList>
    </citation>
    <scope>NUCLEOTIDE SEQUENCE [LARGE SCALE GENOMIC DNA]</scope>
    <source>
        <strain evidence="2 3">BCRC 81118</strain>
    </source>
</reference>
<accession>A0A4Y8VPZ6</accession>
<organism evidence="2 3">
    <name type="scientific">Segatella hominis</name>
    <dbReference type="NCBI Taxonomy" id="2518605"/>
    <lineage>
        <taxon>Bacteria</taxon>
        <taxon>Pseudomonadati</taxon>
        <taxon>Bacteroidota</taxon>
        <taxon>Bacteroidia</taxon>
        <taxon>Bacteroidales</taxon>
        <taxon>Prevotellaceae</taxon>
        <taxon>Segatella</taxon>
    </lineage>
</organism>
<dbReference type="PROSITE" id="PS51257">
    <property type="entry name" value="PROKAR_LIPOPROTEIN"/>
    <property type="match status" value="1"/>
</dbReference>
<dbReference type="EMBL" id="SGVY01000013">
    <property type="protein sequence ID" value="TFH82436.1"/>
    <property type="molecule type" value="Genomic_DNA"/>
</dbReference>
<protein>
    <submittedName>
        <fullName evidence="2">Uncharacterized protein</fullName>
    </submittedName>
</protein>
<proteinExistence type="predicted"/>
<dbReference type="RefSeq" id="WP_134843202.1">
    <property type="nucleotide sequence ID" value="NZ_SGVY01000013.1"/>
</dbReference>
<evidence type="ECO:0000313" key="2">
    <source>
        <dbReference type="EMBL" id="TFH82436.1"/>
    </source>
</evidence>
<keyword evidence="1" id="KW-0732">Signal</keyword>
<evidence type="ECO:0000313" key="3">
    <source>
        <dbReference type="Proteomes" id="UP000297872"/>
    </source>
</evidence>
<dbReference type="AlphaFoldDB" id="A0A4Y8VPZ6"/>